<feature type="compositionally biased region" description="Low complexity" evidence="7">
    <location>
        <begin position="11"/>
        <end position="22"/>
    </location>
</feature>
<feature type="transmembrane region" description="Helical" evidence="8">
    <location>
        <begin position="826"/>
        <end position="850"/>
    </location>
</feature>
<dbReference type="Proteomes" id="UP000000276">
    <property type="component" value="Chromosome"/>
</dbReference>
<dbReference type="KEGG" id="cpq:CPC231_08530"/>
<evidence type="ECO:0000259" key="9">
    <source>
        <dbReference type="Pfam" id="PF02687"/>
    </source>
</evidence>
<dbReference type="RefSeq" id="WP_041478718.1">
    <property type="nucleotide sequence ID" value="NC_017301.2"/>
</dbReference>
<comment type="similarity">
    <text evidence="6">Belongs to the ABC-4 integral membrane protein family.</text>
</comment>
<feature type="transmembrane region" description="Helical" evidence="8">
    <location>
        <begin position="41"/>
        <end position="61"/>
    </location>
</feature>
<feature type="transmembrane region" description="Helical" evidence="8">
    <location>
        <begin position="453"/>
        <end position="484"/>
    </location>
</feature>
<feature type="transmembrane region" description="Helical" evidence="8">
    <location>
        <begin position="740"/>
        <end position="765"/>
    </location>
</feature>
<name>A0A6D2LIJ9_CORP2</name>
<proteinExistence type="inferred from homology"/>
<keyword evidence="12" id="KW-1185">Reference proteome</keyword>
<evidence type="ECO:0000256" key="3">
    <source>
        <dbReference type="ARBA" id="ARBA00022692"/>
    </source>
</evidence>
<feature type="domain" description="MacB-like periplasmic core" evidence="10">
    <location>
        <begin position="42"/>
        <end position="204"/>
    </location>
</feature>
<reference evidence="11 12" key="1">
    <citation type="journal article" date="2011" name="J. Bacteriol.">
        <title>Complete genome sequence of Corynebacterium pseudotuberculosis I19, a strain isolated from a cow in Israel with bovine mastitis.</title>
        <authorList>
            <consortium name="Consortium: Rede Paraense de Genomica e Proteomica (RPGP)"/>
            <person name="Silva A."/>
            <person name="Schneider M.P."/>
            <person name="Cerdeira L."/>
            <person name="Barbosa M.S."/>
            <person name="Ramos R.T."/>
            <person name="Carneiro A.R."/>
            <person name="Santos R."/>
            <person name="Lima M."/>
            <person name="D'Afonseca V."/>
            <person name="Almeida S.S."/>
            <person name="Santos A.R."/>
            <person name="Soares S.C."/>
            <person name="Pinto A.C."/>
            <person name="Ali A."/>
            <person name="Dorella F.A."/>
            <person name="Rocha F."/>
            <person name="de Abreu V.A."/>
            <person name="Trost E."/>
            <person name="Tauch A."/>
            <person name="Shpigel N."/>
            <person name="Miyoshi A."/>
            <person name="Azevedo V."/>
        </authorList>
    </citation>
    <scope>NUCLEOTIDE SEQUENCE [LARGE SCALE GENOMIC DNA]</scope>
    <source>
        <strain evidence="11 12">C231</strain>
    </source>
</reference>
<keyword evidence="3 8" id="KW-0812">Transmembrane</keyword>
<feature type="transmembrane region" description="Helical" evidence="8">
    <location>
        <begin position="368"/>
        <end position="392"/>
    </location>
</feature>
<accession>A0A6D2LIJ9</accession>
<feature type="domain" description="ABC3 transporter permease C-terminal" evidence="9">
    <location>
        <begin position="281"/>
        <end position="397"/>
    </location>
</feature>
<evidence type="ECO:0000256" key="6">
    <source>
        <dbReference type="ARBA" id="ARBA00038076"/>
    </source>
</evidence>
<reference evidence="11 12" key="2">
    <citation type="journal article" date="2011" name="PLoS ONE">
        <title>Evidence for reductive genome evolution and lateral acquisition of virulence functions in two Corynebacterium pseudotuberculosis strains.</title>
        <authorList>
            <person name="Ruiz J.C."/>
            <person name="D'Afonseca V."/>
            <person name="Silva A."/>
            <person name="Ali A."/>
            <person name="Pinto A.C."/>
            <person name="Santos A.R."/>
            <person name="Rocha A.A."/>
            <person name="Lopes D.O."/>
            <person name="Dorella F.A."/>
            <person name="Pacheco L.G."/>
            <person name="Costa M.P."/>
            <person name="Turk M.Z."/>
            <person name="Seyffert N."/>
            <person name="Moraes P.M."/>
            <person name="Soares S.C."/>
            <person name="Almeida S.S."/>
            <person name="Castro T.L."/>
            <person name="Abreu V.A."/>
            <person name="Trost E."/>
            <person name="Baumbach J."/>
            <person name="Tauch A."/>
            <person name="Schneider M.P."/>
            <person name="McCulloch J."/>
            <person name="Cerdeira L.T."/>
            <person name="Ramos R.T."/>
            <person name="Zerlotini A."/>
            <person name="Dominitini A."/>
            <person name="Resende D.M."/>
            <person name="Coser E.M."/>
            <person name="Oliveira L.M."/>
            <person name="Pedrosa A.L."/>
            <person name="Vieira C.U."/>
            <person name="Guimaraes C.T."/>
            <person name="Bartholomeu D.C."/>
            <person name="Oliveira D.M."/>
            <person name="Santos F.R."/>
            <person name="Rabelo E.M."/>
            <person name="Lobo F.P."/>
            <person name="Franco G.R."/>
            <person name="Costa A.F."/>
            <person name="Castro I.M."/>
            <person name="Dias S.R."/>
            <person name="Ferro J.A."/>
            <person name="Ortega J.M."/>
            <person name="Paiva L.V."/>
            <person name="Goulart L.R."/>
            <person name="Almeida J.F."/>
            <person name="Ferro M.I."/>
            <person name="Carneiro N.P."/>
            <person name="Falcao P.R."/>
            <person name="Grynberg P."/>
            <person name="Teixeira S.M."/>
            <person name="Brommonschenkel S."/>
            <person name="Oliveira S.C."/>
            <person name="Meyer R."/>
            <person name="Moore R.J."/>
            <person name="Miyoshi A."/>
            <person name="Oliveira G.C."/>
            <person name="Azevedo V."/>
        </authorList>
    </citation>
    <scope>NUCLEOTIDE SEQUENCE [LARGE SCALE GENOMIC DNA]</scope>
    <source>
        <strain evidence="11 12">C231</strain>
    </source>
</reference>
<dbReference type="InterPro" id="IPR025857">
    <property type="entry name" value="MacB_PCD"/>
</dbReference>
<evidence type="ECO:0000256" key="7">
    <source>
        <dbReference type="SAM" id="MobiDB-lite"/>
    </source>
</evidence>
<dbReference type="GO" id="GO:0005886">
    <property type="term" value="C:plasma membrane"/>
    <property type="evidence" value="ECO:0007669"/>
    <property type="project" value="UniProtKB-SubCell"/>
</dbReference>
<feature type="transmembrane region" description="Helical" evidence="8">
    <location>
        <begin position="326"/>
        <end position="348"/>
    </location>
</feature>
<evidence type="ECO:0000256" key="1">
    <source>
        <dbReference type="ARBA" id="ARBA00004651"/>
    </source>
</evidence>
<dbReference type="Pfam" id="PF02687">
    <property type="entry name" value="FtsX"/>
    <property type="match status" value="2"/>
</dbReference>
<sequence>MGQHSVKGREPSSPASSPSKDSSTAMLRVSIRSVLAHKVRLALTLLAVVLGTAFVSGSLMFTASLSESFDAVVDDNLAGIDAVVSGKEKPITVAEIEALRSDKNVQAVDINGSTNVVVATSDRKAIQTGAGRASVSIFHGEGSASNRPMKIAEGTAPKEDADVVIATTTASAHNIKIGDSLLVIDPMGQREVKVVGTYVPASSNAPGLTLLTSENGYLANYTQGVVGSVIVKSAGMSSDDLVKYLSDTYPQYKVDTGSAIAEQITGSIKKALSFVNYFLVAFGLIALLVGTFIIANTFSMIVAQRLKEFALLRALGVSKKQLTRSVVFEAIIIGLVGSIIGIFGGIGLVRLIQFVMAKFGMEIPAAGLGLTVTSVLLPLALGTIVTVVSAWAPARRAGAVRPVEAIRSTETASESSLKLRTIVGVIGIGLGIAAALVGIFAEDAATKTRAISVGVGALFVIVGVFAASPAMSIPLVGALGRVLGAPFGAVGKLSATNSRRNPRRTATTAFALTLGVALVTTIGMLSATMKSSISDLVTSEVKAEFILSGPQGGHFPVPAEAEEKVRETEGVGSVTSMGFAPVTLGSEELDVVSHPRGTALVNGKIDDVVNAKGVEGSLDLTAADRVVAKKSYLEAHNLKIGDQVPLRLEDGTEIAHATIVGSFSESKILGDVIASSKTIEGKNVLSTISVLFVNGDGTKTTDELRDGLNKAVEDFLVVRVQTSKEYAGEQASVVTQMMNILYALLGLAVVIAIIGIINTLALNVIERRQEIGMLRAVGTQRRQIRTMISIESVQIALYGAVLGIVIGLGLGWAFLKVLSSQGLGTISVPVAEIVWLLVGSAVVGVIAALWPARRAAKTPPLDAIAD</sequence>
<dbReference type="Pfam" id="PF12704">
    <property type="entry name" value="MacB_PCD"/>
    <property type="match status" value="2"/>
</dbReference>
<evidence type="ECO:0000256" key="5">
    <source>
        <dbReference type="ARBA" id="ARBA00023136"/>
    </source>
</evidence>
<evidence type="ECO:0000259" key="10">
    <source>
        <dbReference type="Pfam" id="PF12704"/>
    </source>
</evidence>
<feature type="transmembrane region" description="Helical" evidence="8">
    <location>
        <begin position="277"/>
        <end position="303"/>
    </location>
</feature>
<keyword evidence="2" id="KW-1003">Cell membrane</keyword>
<feature type="transmembrane region" description="Helical" evidence="8">
    <location>
        <begin position="505"/>
        <end position="525"/>
    </location>
</feature>
<feature type="region of interest" description="Disordered" evidence="7">
    <location>
        <begin position="1"/>
        <end position="22"/>
    </location>
</feature>
<feature type="domain" description="ABC3 transporter permease C-terminal" evidence="9">
    <location>
        <begin position="744"/>
        <end position="860"/>
    </location>
</feature>
<dbReference type="OrthoDB" id="9780560at2"/>
<dbReference type="EMBL" id="CP001829">
    <property type="protein sequence ID" value="QHI00979.1"/>
    <property type="molecule type" value="Genomic_DNA"/>
</dbReference>
<evidence type="ECO:0000256" key="8">
    <source>
        <dbReference type="SAM" id="Phobius"/>
    </source>
</evidence>
<dbReference type="AlphaFoldDB" id="A0A6D2LIJ9"/>
<evidence type="ECO:0000256" key="4">
    <source>
        <dbReference type="ARBA" id="ARBA00022989"/>
    </source>
</evidence>
<evidence type="ECO:0000256" key="2">
    <source>
        <dbReference type="ARBA" id="ARBA00022475"/>
    </source>
</evidence>
<feature type="transmembrane region" description="Helical" evidence="8">
    <location>
        <begin position="795"/>
        <end position="814"/>
    </location>
</feature>
<dbReference type="InterPro" id="IPR050250">
    <property type="entry name" value="Macrolide_Exporter_MacB"/>
</dbReference>
<evidence type="ECO:0000313" key="12">
    <source>
        <dbReference type="Proteomes" id="UP000000276"/>
    </source>
</evidence>
<evidence type="ECO:0000313" key="11">
    <source>
        <dbReference type="EMBL" id="QHI00979.1"/>
    </source>
</evidence>
<protein>
    <submittedName>
        <fullName evidence="11">FtsX-like permease family protein</fullName>
    </submittedName>
</protein>
<keyword evidence="4 8" id="KW-1133">Transmembrane helix</keyword>
<dbReference type="InterPro" id="IPR003838">
    <property type="entry name" value="ABC3_permease_C"/>
</dbReference>
<feature type="domain" description="MacB-like periplasmic core" evidence="10">
    <location>
        <begin position="505"/>
        <end position="680"/>
    </location>
</feature>
<dbReference type="PANTHER" id="PTHR30572:SF4">
    <property type="entry name" value="ABC TRANSPORTER PERMEASE YTRF"/>
    <property type="match status" value="1"/>
</dbReference>
<keyword evidence="5 8" id="KW-0472">Membrane</keyword>
<dbReference type="PANTHER" id="PTHR30572">
    <property type="entry name" value="MEMBRANE COMPONENT OF TRANSPORTER-RELATED"/>
    <property type="match status" value="1"/>
</dbReference>
<dbReference type="GO" id="GO:0022857">
    <property type="term" value="F:transmembrane transporter activity"/>
    <property type="evidence" value="ECO:0007669"/>
    <property type="project" value="TreeGrafter"/>
</dbReference>
<organism evidence="11 12">
    <name type="scientific">Corynebacterium pseudotuberculosis (strain C231)</name>
    <dbReference type="NCBI Taxonomy" id="681645"/>
    <lineage>
        <taxon>Bacteria</taxon>
        <taxon>Bacillati</taxon>
        <taxon>Actinomycetota</taxon>
        <taxon>Actinomycetes</taxon>
        <taxon>Mycobacteriales</taxon>
        <taxon>Corynebacteriaceae</taxon>
        <taxon>Corynebacterium</taxon>
    </lineage>
</organism>
<gene>
    <name evidence="11" type="ORF">CPC231_08530</name>
</gene>
<comment type="subcellular location">
    <subcellularLocation>
        <location evidence="1">Cell membrane</location>
        <topology evidence="1">Multi-pass membrane protein</topology>
    </subcellularLocation>
</comment>
<feature type="transmembrane region" description="Helical" evidence="8">
    <location>
        <begin position="422"/>
        <end position="441"/>
    </location>
</feature>